<accession>A0AAP8SPP8</accession>
<protein>
    <submittedName>
        <fullName evidence="1">YbjN domain-containing protein</fullName>
    </submittedName>
</protein>
<comment type="caution">
    <text evidence="1">The sequence shown here is derived from an EMBL/GenBank/DDBJ whole genome shotgun (WGS) entry which is preliminary data.</text>
</comment>
<dbReference type="EMBL" id="PKUR01000001">
    <property type="protein sequence ID" value="PLW87900.1"/>
    <property type="molecule type" value="Genomic_DNA"/>
</dbReference>
<name>A0AAP8SPP8_9GAMM</name>
<evidence type="ECO:0000313" key="1">
    <source>
        <dbReference type="EMBL" id="PLW87900.1"/>
    </source>
</evidence>
<organism evidence="1 2">
    <name type="scientific">Halioglobus japonicus</name>
    <dbReference type="NCBI Taxonomy" id="930805"/>
    <lineage>
        <taxon>Bacteria</taxon>
        <taxon>Pseudomonadati</taxon>
        <taxon>Pseudomonadota</taxon>
        <taxon>Gammaproteobacteria</taxon>
        <taxon>Cellvibrionales</taxon>
        <taxon>Halieaceae</taxon>
        <taxon>Halioglobus</taxon>
    </lineage>
</organism>
<dbReference type="RefSeq" id="WP_084200096.1">
    <property type="nucleotide sequence ID" value="NZ_BMYL01000001.1"/>
</dbReference>
<dbReference type="InterPro" id="IPR019660">
    <property type="entry name" value="Put_sensory_transdc_reg_YbjN"/>
</dbReference>
<proteinExistence type="predicted"/>
<dbReference type="Pfam" id="PF10722">
    <property type="entry name" value="YbjN"/>
    <property type="match status" value="1"/>
</dbReference>
<gene>
    <name evidence="1" type="ORF">C0029_04865</name>
</gene>
<dbReference type="AlphaFoldDB" id="A0AAP8SPP8"/>
<dbReference type="Proteomes" id="UP000235162">
    <property type="component" value="Unassembled WGS sequence"/>
</dbReference>
<sequence length="157" mass="17296">MTLSETSKIDRNLLQDWLRQSRVDFHVCSNCEGLHIEALRDIEGLIDSRLFLEPWGLLLTSELEIRPMALLPLAADLGRLNMEYPTLKLFQDVVDDATPQLVVAGVLPAGAGLTLEQVANFLSIVIGATRQIADECLRLDYLFAQAGNAQPGSNALH</sequence>
<dbReference type="KEGG" id="hja:BST95_13325"/>
<evidence type="ECO:0000313" key="2">
    <source>
        <dbReference type="Proteomes" id="UP000235162"/>
    </source>
</evidence>
<reference evidence="1 2" key="1">
    <citation type="submission" date="2018-01" db="EMBL/GenBank/DDBJ databases">
        <title>The draft genome sequence of Halioglobus japonicus S1-36.</title>
        <authorList>
            <person name="Du Z.-J."/>
            <person name="Shi M.-J."/>
        </authorList>
    </citation>
    <scope>NUCLEOTIDE SEQUENCE [LARGE SCALE GENOMIC DNA]</scope>
    <source>
        <strain evidence="1 2">S1-36</strain>
    </source>
</reference>
<keyword evidence="2" id="KW-1185">Reference proteome</keyword>